<name>A0AAD2G3E3_9STRA</name>
<keyword evidence="6" id="KW-0342">GTP-binding</keyword>
<dbReference type="InterPro" id="IPR030393">
    <property type="entry name" value="G_ENGB_dom"/>
</dbReference>
<keyword evidence="4" id="KW-0547">Nucleotide-binding</keyword>
<evidence type="ECO:0000256" key="2">
    <source>
        <dbReference type="ARBA" id="ARBA00009638"/>
    </source>
</evidence>
<comment type="caution">
    <text evidence="8">The sequence shown here is derived from an EMBL/GenBank/DDBJ whole genome shotgun (WGS) entry which is preliminary data.</text>
</comment>
<dbReference type="Pfam" id="PF01926">
    <property type="entry name" value="MMR_HSR1"/>
    <property type="match status" value="1"/>
</dbReference>
<dbReference type="InterPro" id="IPR019987">
    <property type="entry name" value="GTP-bd_ribosome_bio_YsxC"/>
</dbReference>
<dbReference type="GO" id="GO:0046872">
    <property type="term" value="F:metal ion binding"/>
    <property type="evidence" value="ECO:0007669"/>
    <property type="project" value="UniProtKB-KW"/>
</dbReference>
<feature type="domain" description="EngB-type G" evidence="7">
    <location>
        <begin position="128"/>
        <end position="325"/>
    </location>
</feature>
<evidence type="ECO:0000259" key="7">
    <source>
        <dbReference type="PROSITE" id="PS51706"/>
    </source>
</evidence>
<evidence type="ECO:0000313" key="9">
    <source>
        <dbReference type="Proteomes" id="UP001295423"/>
    </source>
</evidence>
<dbReference type="InterPro" id="IPR006073">
    <property type="entry name" value="GTP-bd"/>
</dbReference>
<evidence type="ECO:0000256" key="4">
    <source>
        <dbReference type="ARBA" id="ARBA00022741"/>
    </source>
</evidence>
<evidence type="ECO:0000256" key="1">
    <source>
        <dbReference type="ARBA" id="ARBA00001946"/>
    </source>
</evidence>
<dbReference type="InterPro" id="IPR027417">
    <property type="entry name" value="P-loop_NTPase"/>
</dbReference>
<keyword evidence="9" id="KW-1185">Reference proteome</keyword>
<dbReference type="SUPFAM" id="SSF52540">
    <property type="entry name" value="P-loop containing nucleoside triphosphate hydrolases"/>
    <property type="match status" value="1"/>
</dbReference>
<comment type="similarity">
    <text evidence="2">Belongs to the TRAFAC class TrmE-Era-EngA-EngB-Septin-like GTPase superfamily. EngB GTPase family.</text>
</comment>
<protein>
    <recommendedName>
        <fullName evidence="7">EngB-type G domain-containing protein</fullName>
    </recommendedName>
</protein>
<evidence type="ECO:0000256" key="3">
    <source>
        <dbReference type="ARBA" id="ARBA00022723"/>
    </source>
</evidence>
<accession>A0AAD2G3E3</accession>
<comment type="cofactor">
    <cofactor evidence="1">
        <name>Mg(2+)</name>
        <dbReference type="ChEBI" id="CHEBI:18420"/>
    </cofactor>
</comment>
<dbReference type="HAMAP" id="MF_00321">
    <property type="entry name" value="GTPase_EngB"/>
    <property type="match status" value="1"/>
</dbReference>
<keyword evidence="3" id="KW-0479">Metal-binding</keyword>
<evidence type="ECO:0000313" key="8">
    <source>
        <dbReference type="EMBL" id="CAJ1961391.1"/>
    </source>
</evidence>
<dbReference type="AlphaFoldDB" id="A0AAD2G3E3"/>
<dbReference type="Proteomes" id="UP001295423">
    <property type="component" value="Unassembled WGS sequence"/>
</dbReference>
<reference evidence="8" key="1">
    <citation type="submission" date="2023-08" db="EMBL/GenBank/DDBJ databases">
        <authorList>
            <person name="Audoor S."/>
            <person name="Bilcke G."/>
        </authorList>
    </citation>
    <scope>NUCLEOTIDE SEQUENCE</scope>
</reference>
<sequence>MNRTAPALVKCCIRRHRLSASNSLQSASNTSPLAFQIRNFAKSAHQGAPKRKVKAPKSKASLDKKRIPAMLSATASPHVFVAKAALDETIDPSTLFSDGATIPPMLATGTFQYLSPKKDLNFQYPSHGVPEVAFLGRSNVGKSSLINAVMRKNLCVTSKSPGRTQLPHFMALFPNDKEDQTPANASGLIIDLPGYGYAAAPRETVEAWQQDTQKLLLDRLDRGVLKRLFLLMDARRDEFAEMDRAVLGWLEDAQIPYSVVLTKTDRTTRPKVIRLVNELCLRYSSQLALDEGDFAFQSPVIHTTSSKQKWGVHELMLSLEAEFAQDDDDDDGDDSDEDLD</sequence>
<dbReference type="PROSITE" id="PS51706">
    <property type="entry name" value="G_ENGB"/>
    <property type="match status" value="1"/>
</dbReference>
<organism evidence="8 9">
    <name type="scientific">Cylindrotheca closterium</name>
    <dbReference type="NCBI Taxonomy" id="2856"/>
    <lineage>
        <taxon>Eukaryota</taxon>
        <taxon>Sar</taxon>
        <taxon>Stramenopiles</taxon>
        <taxon>Ochrophyta</taxon>
        <taxon>Bacillariophyta</taxon>
        <taxon>Bacillariophyceae</taxon>
        <taxon>Bacillariophycidae</taxon>
        <taxon>Bacillariales</taxon>
        <taxon>Bacillariaceae</taxon>
        <taxon>Cylindrotheca</taxon>
    </lineage>
</organism>
<gene>
    <name evidence="8" type="ORF">CYCCA115_LOCUS19173</name>
</gene>
<dbReference type="PANTHER" id="PTHR11649">
    <property type="entry name" value="MSS1/TRME-RELATED GTP-BINDING PROTEIN"/>
    <property type="match status" value="1"/>
</dbReference>
<dbReference type="EMBL" id="CAKOGP040002091">
    <property type="protein sequence ID" value="CAJ1961391.1"/>
    <property type="molecule type" value="Genomic_DNA"/>
</dbReference>
<proteinExistence type="inferred from homology"/>
<dbReference type="CDD" id="cd01876">
    <property type="entry name" value="YihA_EngB"/>
    <property type="match status" value="1"/>
</dbReference>
<evidence type="ECO:0000256" key="5">
    <source>
        <dbReference type="ARBA" id="ARBA00022842"/>
    </source>
</evidence>
<dbReference type="NCBIfam" id="TIGR03598">
    <property type="entry name" value="GTPase_YsxC"/>
    <property type="match status" value="1"/>
</dbReference>
<evidence type="ECO:0000256" key="6">
    <source>
        <dbReference type="ARBA" id="ARBA00023134"/>
    </source>
</evidence>
<dbReference type="Gene3D" id="3.40.50.300">
    <property type="entry name" value="P-loop containing nucleotide triphosphate hydrolases"/>
    <property type="match status" value="1"/>
</dbReference>
<dbReference type="PANTHER" id="PTHR11649:SF75">
    <property type="entry name" value="PROTEIN, PUTATIVE, EXPRESSED-RELATED"/>
    <property type="match status" value="1"/>
</dbReference>
<keyword evidence="5" id="KW-0460">Magnesium</keyword>
<dbReference type="GO" id="GO:0005525">
    <property type="term" value="F:GTP binding"/>
    <property type="evidence" value="ECO:0007669"/>
    <property type="project" value="UniProtKB-KW"/>
</dbReference>